<protein>
    <submittedName>
        <fullName evidence="1">Uncharacterized protein</fullName>
    </submittedName>
</protein>
<dbReference type="Proteomes" id="UP000191672">
    <property type="component" value="Unassembled WGS sequence"/>
</dbReference>
<reference evidence="2" key="1">
    <citation type="journal article" date="2017" name="Nat. Microbiol.">
        <title>Global analysis of biosynthetic gene clusters reveals vast potential of secondary metabolite production in Penicillium species.</title>
        <authorList>
            <person name="Nielsen J.C."/>
            <person name="Grijseels S."/>
            <person name="Prigent S."/>
            <person name="Ji B."/>
            <person name="Dainat J."/>
            <person name="Nielsen K.F."/>
            <person name="Frisvad J.C."/>
            <person name="Workman M."/>
            <person name="Nielsen J."/>
        </authorList>
    </citation>
    <scope>NUCLEOTIDE SEQUENCE [LARGE SCALE GENOMIC DNA]</scope>
    <source>
        <strain evidence="2">IBT 31811</strain>
    </source>
</reference>
<dbReference type="STRING" id="416450.A0A1V6PMX4"/>
<accession>A0A1V6PMX4</accession>
<name>A0A1V6PMX4_9EURO</name>
<dbReference type="EMBL" id="MDYN01000097">
    <property type="protein sequence ID" value="OQD78022.1"/>
    <property type="molecule type" value="Genomic_DNA"/>
</dbReference>
<sequence length="64" mass="7299">MSPSVREDLARCVIEDGMAQRFFFAHGSESSFLDMQTLPYNFAGLKRALNLGKEEWEAWKTTAL</sequence>
<proteinExistence type="predicted"/>
<organism evidence="1 2">
    <name type="scientific">Penicillium antarcticum</name>
    <dbReference type="NCBI Taxonomy" id="416450"/>
    <lineage>
        <taxon>Eukaryota</taxon>
        <taxon>Fungi</taxon>
        <taxon>Dikarya</taxon>
        <taxon>Ascomycota</taxon>
        <taxon>Pezizomycotina</taxon>
        <taxon>Eurotiomycetes</taxon>
        <taxon>Eurotiomycetidae</taxon>
        <taxon>Eurotiales</taxon>
        <taxon>Aspergillaceae</taxon>
        <taxon>Penicillium</taxon>
    </lineage>
</organism>
<gene>
    <name evidence="1" type="ORF">PENANT_c097G05713</name>
</gene>
<comment type="caution">
    <text evidence="1">The sequence shown here is derived from an EMBL/GenBank/DDBJ whole genome shotgun (WGS) entry which is preliminary data.</text>
</comment>
<dbReference type="AlphaFoldDB" id="A0A1V6PMX4"/>
<evidence type="ECO:0000313" key="2">
    <source>
        <dbReference type="Proteomes" id="UP000191672"/>
    </source>
</evidence>
<evidence type="ECO:0000313" key="1">
    <source>
        <dbReference type="EMBL" id="OQD78022.1"/>
    </source>
</evidence>
<keyword evidence="2" id="KW-1185">Reference proteome</keyword>